<dbReference type="InterPro" id="IPR050065">
    <property type="entry name" value="GlmU-like"/>
</dbReference>
<dbReference type="InterPro" id="IPR029044">
    <property type="entry name" value="Nucleotide-diphossugar_trans"/>
</dbReference>
<feature type="domain" description="Nucleotidyl transferase" evidence="3">
    <location>
        <begin position="9"/>
        <end position="192"/>
    </location>
</feature>
<dbReference type="KEGG" id="suls:Sdiek1_2366"/>
<dbReference type="CDD" id="cd04183">
    <property type="entry name" value="GT2_BcE_like"/>
    <property type="match status" value="1"/>
</dbReference>
<dbReference type="InterPro" id="IPR005835">
    <property type="entry name" value="NTP_transferase_dom"/>
</dbReference>
<keyword evidence="2" id="KW-0548">Nucleotidyltransferase</keyword>
<proteinExistence type="predicted"/>
<evidence type="ECO:0000313" key="5">
    <source>
        <dbReference type="Proteomes" id="UP000196005"/>
    </source>
</evidence>
<evidence type="ECO:0000256" key="2">
    <source>
        <dbReference type="ARBA" id="ARBA00022695"/>
    </source>
</evidence>
<keyword evidence="4" id="KW-0012">Acyltransferase</keyword>
<dbReference type="PANTHER" id="PTHR43584">
    <property type="entry name" value="NUCLEOTIDYL TRANSFERASE"/>
    <property type="match status" value="1"/>
</dbReference>
<protein>
    <submittedName>
        <fullName evidence="4">Bifunctional protein GlmU</fullName>
        <ecNumber evidence="4">2.3.1.157</ecNumber>
    </submittedName>
</protein>
<dbReference type="Pfam" id="PF00483">
    <property type="entry name" value="NTP_transferase"/>
    <property type="match status" value="2"/>
</dbReference>
<reference evidence="5" key="1">
    <citation type="submission" date="2017-05" db="EMBL/GenBank/DDBJ databases">
        <title>Dechlorination kinetics govern the competition between two new strains of the genus Sulfurospirillum.</title>
        <authorList>
            <person name="Buttet G.F."/>
            <person name="Murray A.M."/>
            <person name="Goris T."/>
            <person name="Burion M."/>
            <person name="Lin B."/>
            <person name="Rolle M."/>
            <person name="Maillard J."/>
        </authorList>
    </citation>
    <scope>NUCLEOTIDE SEQUENCE [LARGE SCALE GENOMIC DNA]</scope>
    <source>
        <strain evidence="5">SL2-1</strain>
    </source>
</reference>
<dbReference type="RefSeq" id="WP_202819560.1">
    <property type="nucleotide sequence ID" value="NZ_CP021416.1"/>
</dbReference>
<feature type="domain" description="Nucleotidyl transferase" evidence="3">
    <location>
        <begin position="271"/>
        <end position="423"/>
    </location>
</feature>
<evidence type="ECO:0000256" key="1">
    <source>
        <dbReference type="ARBA" id="ARBA00022679"/>
    </source>
</evidence>
<organism evidence="4 5">
    <name type="scientific">Sulfurospirillum diekertiae</name>
    <dbReference type="NCBI Taxonomy" id="1854492"/>
    <lineage>
        <taxon>Bacteria</taxon>
        <taxon>Pseudomonadati</taxon>
        <taxon>Campylobacterota</taxon>
        <taxon>Epsilonproteobacteria</taxon>
        <taxon>Campylobacterales</taxon>
        <taxon>Sulfurospirillaceae</taxon>
        <taxon>Sulfurospirillum</taxon>
    </lineage>
</organism>
<dbReference type="GO" id="GO:0019134">
    <property type="term" value="F:glucosamine-1-phosphate N-acetyltransferase activity"/>
    <property type="evidence" value="ECO:0007669"/>
    <property type="project" value="UniProtKB-EC"/>
</dbReference>
<keyword evidence="1 4" id="KW-0808">Transferase</keyword>
<dbReference type="Proteomes" id="UP000196005">
    <property type="component" value="Chromosome"/>
</dbReference>
<name>A0A1Y0HPN7_9BACT</name>
<dbReference type="GO" id="GO:0016779">
    <property type="term" value="F:nucleotidyltransferase activity"/>
    <property type="evidence" value="ECO:0007669"/>
    <property type="project" value="UniProtKB-KW"/>
</dbReference>
<sequence length="547" mass="63075">MHIVVPMSGVGNRFIEAGYKEPKPLIIIDGKPIIEHVCDLFPNETKFTFICNAKHLTETNMREVLLGIKPNANVVEIPNHKKGPVYAVHLIESLINDEEEVIVNYCDFGTYWDYEDFLKHTRDRNADGAIPAYKGFHPHMLGSTNYAFMCDEKQWMLEIKEKEPFTDNRMNEYASNGTYYFKKGSYVKKYFKELMDKDISLKSEYYVSLVYNLLVADGLNVSIYNIQHMLQWGTPQDVEEYNAWSKYFRDIINEKKKPVAIKNSVTLIPLAGHGSRFSKMGYKDPKPLIEVSGKPMIIQAADCLPKSENNVFVTLKEHLNNYPVASVLKAEYPSAKIVSIAEVTEGQAITCSLGLKEVDSESSLLIAATDNGMIYDKAKYQSLIENENVDAIVFTFRHHISSKNNPQMYGWIKSDNDNVIGVSVKVPISDNPYNDHAIVGTFYFRKVQFFNEALQSLLDKNIRVNNEYYVDSMVGELISLGYKVKVFEVDDYICWGTPDDYETFIYWQSFFHKISWHPYSLEKDSTVKQEKVQTLDIQYRTFEQKYR</sequence>
<evidence type="ECO:0000259" key="3">
    <source>
        <dbReference type="Pfam" id="PF00483"/>
    </source>
</evidence>
<evidence type="ECO:0000313" key="4">
    <source>
        <dbReference type="EMBL" id="ARU49516.1"/>
    </source>
</evidence>
<accession>A0A1Y0HPN7</accession>
<dbReference type="EMBL" id="CP021416">
    <property type="protein sequence ID" value="ARU49516.1"/>
    <property type="molecule type" value="Genomic_DNA"/>
</dbReference>
<dbReference type="Gene3D" id="3.90.550.10">
    <property type="entry name" value="Spore Coat Polysaccharide Biosynthesis Protein SpsA, Chain A"/>
    <property type="match status" value="2"/>
</dbReference>
<dbReference type="AlphaFoldDB" id="A0A1Y0HPN7"/>
<gene>
    <name evidence="4" type="ORF">Sdiek1_2366</name>
</gene>
<dbReference type="EC" id="2.3.1.157" evidence="4"/>
<dbReference type="PANTHER" id="PTHR43584:SF8">
    <property type="entry name" value="N-ACETYLMURAMATE ALPHA-1-PHOSPHATE URIDYLYLTRANSFERASE"/>
    <property type="match status" value="1"/>
</dbReference>
<keyword evidence="5" id="KW-1185">Reference proteome</keyword>
<dbReference type="SUPFAM" id="SSF53448">
    <property type="entry name" value="Nucleotide-diphospho-sugar transferases"/>
    <property type="match status" value="2"/>
</dbReference>